<evidence type="ECO:0000313" key="2">
    <source>
        <dbReference type="Proteomes" id="UP000294221"/>
    </source>
</evidence>
<proteinExistence type="predicted"/>
<organism evidence="1 2">
    <name type="scientific">Bifidobacterium pseudolongum subsp. pseudolongum</name>
    <dbReference type="NCBI Taxonomy" id="31954"/>
    <lineage>
        <taxon>Bacteria</taxon>
        <taxon>Bacillati</taxon>
        <taxon>Actinomycetota</taxon>
        <taxon>Actinomycetes</taxon>
        <taxon>Bifidobacteriales</taxon>
        <taxon>Bifidobacteriaceae</taxon>
        <taxon>Bifidobacterium</taxon>
    </lineage>
</organism>
<sequence length="149" mass="16869">MPGSSPTMWGMASFIRAQGPHLPTDYMRSIEQIDPQIIARTLDEGAGTEHIELLDVLYELMERQLYPYKDELDDDEHTEVAWALEDGAYAVTRIRHDSPLYRALFQRFNGNGRALTDALAPAIIDELSSDLYVLASSEVLTQRLTEILE</sequence>
<dbReference type="Proteomes" id="UP000294221">
    <property type="component" value="Unassembled WGS sequence"/>
</dbReference>
<evidence type="ECO:0000313" key="1">
    <source>
        <dbReference type="EMBL" id="RYQ22101.1"/>
    </source>
</evidence>
<accession>A0A4Q5ACD1</accession>
<gene>
    <name evidence="1" type="ORF">PG2054B_0583</name>
</gene>
<name>A0A4Q5ACD1_9BIFI</name>
<dbReference type="AlphaFoldDB" id="A0A4Q5ACD1"/>
<protein>
    <submittedName>
        <fullName evidence="1">Uncharacterized protein</fullName>
    </submittedName>
</protein>
<dbReference type="EMBL" id="RYUN01000006">
    <property type="protein sequence ID" value="RYQ22101.1"/>
    <property type="molecule type" value="Genomic_DNA"/>
</dbReference>
<comment type="caution">
    <text evidence="1">The sequence shown here is derived from an EMBL/GenBank/DDBJ whole genome shotgun (WGS) entry which is preliminary data.</text>
</comment>
<reference evidence="1 2" key="1">
    <citation type="submission" date="2018-12" db="EMBL/GenBank/DDBJ databases">
        <title>Unveiling genomic diversity among members of the Bifidobacterium pseudolongum species, a widely distributed gut commensal of the animal kingdom.</title>
        <authorList>
            <person name="Lugli G.A."/>
            <person name="Duranti S."/>
            <person name="Albert K."/>
            <person name="Mancabelli L."/>
            <person name="Napoli S."/>
            <person name="Viappiani A."/>
            <person name="Anzalone R."/>
            <person name="Longhi G."/>
            <person name="Milani C."/>
            <person name="Turroni F."/>
            <person name="Alessandri G."/>
            <person name="Sela D.A."/>
            <person name="Van Sinderen D."/>
            <person name="Ventura M."/>
        </authorList>
    </citation>
    <scope>NUCLEOTIDE SEQUENCE [LARGE SCALE GENOMIC DNA]</scope>
    <source>
        <strain evidence="1 2">2054B</strain>
    </source>
</reference>